<keyword evidence="5" id="KW-0732">Signal</keyword>
<evidence type="ECO:0000256" key="3">
    <source>
        <dbReference type="SAM" id="MobiDB-lite"/>
    </source>
</evidence>
<feature type="chain" id="PRO_5030549133" description="Protein kinase domain-containing protein" evidence="5">
    <location>
        <begin position="33"/>
        <end position="896"/>
    </location>
</feature>
<keyword evidence="4" id="KW-1133">Transmembrane helix</keyword>
<evidence type="ECO:0000256" key="1">
    <source>
        <dbReference type="ARBA" id="ARBA00022741"/>
    </source>
</evidence>
<gene>
    <name evidence="7" type="ORF">TCHU04912_LOCUS12142</name>
</gene>
<dbReference type="InterPro" id="IPR001245">
    <property type="entry name" value="Ser-Thr/Tyr_kinase_cat_dom"/>
</dbReference>
<keyword evidence="4" id="KW-0812">Transmembrane</keyword>
<dbReference type="Pfam" id="PF07714">
    <property type="entry name" value="PK_Tyr_Ser-Thr"/>
    <property type="match status" value="1"/>
</dbReference>
<dbReference type="InterPro" id="IPR011009">
    <property type="entry name" value="Kinase-like_dom_sf"/>
</dbReference>
<evidence type="ECO:0000313" key="7">
    <source>
        <dbReference type="EMBL" id="CAD9209903.1"/>
    </source>
</evidence>
<dbReference type="PROSITE" id="PS50011">
    <property type="entry name" value="PROTEIN_KINASE_DOM"/>
    <property type="match status" value="1"/>
</dbReference>
<sequence length="896" mass="97681">MDGGRDLRCRWVSTAFTLLAIIIAVQLSAVSSEPATCNSELCNGFSNEVERNVLNITVEFRPSSMATLDAFQQVLNVDNASYSAWLNQTVQEICTVACVSGCVPAVSSFQSFPFLSALVEVGAKEAVCGKRNVNRSVFRTTLEARLVDITRASYQPNSQLMPIVSTQASVIRMSAMELFESYIINASTPTPEPSTDSRQLALKISLALIACALLGVSGAFAAMYCSGCLKFSRDGPHKFVAVSETSSVIRTSEFGTSEIHGTGAVSDVADVMNGRYRLEGNNIVRIDDQPSRFGHGVLGFMHRDTKEWAGPMPQVAEDSDTRTNVSRMSQNDVMSSVHGMMPTVPPQALHGAVFARRGSNTSALASTTSHGMRVGCRSRNLSSENHHLSMPHGATLPSGPGRRMGAFMRLISRYKVDFDDLTFYKEIGRGSCKTVYHGRWCSTAVAIVRMKKGGMATEARIMQRLGTHPNLVQFYRWARDHHGNEYMIMELVANGSLEKFLLVRSSTLDFMDKLKMCEQICDAMCELAREGLLHCDLAARNVLVANVSSIHVKVADFGMAREWEFQGAADGDAEKKMLDCIPLRWTAPEVFRSGHWSEKSDVWAFGVTMWEIFTGGEVPFVRDLDDPSNEAIIYHVMSGNYLNRPADCPLVVYSIMEACWAYNREARPTFEMLQQRFHHVRAQIRNIPRPLVLPQGQQGSEARRVEQQLDGLSAEGGAAQVMDLECGVVPGSVNPSPTIKCHGRIPVSNVISPPGVVSAWQHGMPAGDGHIIPESLGHGMALSSNFESQMGIAHHGSMSGIAVSDEASLGMYFPPSGSTATTGTAPNHTGYVSMPALTTSSQAAPGAYLTHESHSMSDAPEIELQRSPYANLQTMIREAEENTRAKPPGNVPSSDD</sequence>
<dbReference type="PANTHER" id="PTHR24418">
    <property type="entry name" value="TYROSINE-PROTEIN KINASE"/>
    <property type="match status" value="1"/>
</dbReference>
<feature type="domain" description="Protein kinase" evidence="6">
    <location>
        <begin position="421"/>
        <end position="681"/>
    </location>
</feature>
<protein>
    <recommendedName>
        <fullName evidence="6">Protein kinase domain-containing protein</fullName>
    </recommendedName>
</protein>
<name>A0A7S1SV31_9CHLO</name>
<dbReference type="PROSITE" id="PS00109">
    <property type="entry name" value="PROTEIN_KINASE_TYR"/>
    <property type="match status" value="1"/>
</dbReference>
<dbReference type="CDD" id="cd00192">
    <property type="entry name" value="PTKc"/>
    <property type="match status" value="1"/>
</dbReference>
<accession>A0A7S1SV31</accession>
<feature type="transmembrane region" description="Helical" evidence="4">
    <location>
        <begin position="204"/>
        <end position="224"/>
    </location>
</feature>
<dbReference type="InterPro" id="IPR000719">
    <property type="entry name" value="Prot_kinase_dom"/>
</dbReference>
<dbReference type="InterPro" id="IPR008266">
    <property type="entry name" value="Tyr_kinase_AS"/>
</dbReference>
<proteinExistence type="predicted"/>
<dbReference type="EMBL" id="HBGG01023352">
    <property type="protein sequence ID" value="CAD9209903.1"/>
    <property type="molecule type" value="Transcribed_RNA"/>
</dbReference>
<dbReference type="InterPro" id="IPR050198">
    <property type="entry name" value="Non-receptor_tyrosine_kinases"/>
</dbReference>
<dbReference type="GO" id="GO:0005524">
    <property type="term" value="F:ATP binding"/>
    <property type="evidence" value="ECO:0007669"/>
    <property type="project" value="UniProtKB-KW"/>
</dbReference>
<dbReference type="SUPFAM" id="SSF56112">
    <property type="entry name" value="Protein kinase-like (PK-like)"/>
    <property type="match status" value="1"/>
</dbReference>
<evidence type="ECO:0000256" key="4">
    <source>
        <dbReference type="SAM" id="Phobius"/>
    </source>
</evidence>
<reference evidence="7" key="1">
    <citation type="submission" date="2021-01" db="EMBL/GenBank/DDBJ databases">
        <authorList>
            <person name="Corre E."/>
            <person name="Pelletier E."/>
            <person name="Niang G."/>
            <person name="Scheremetjew M."/>
            <person name="Finn R."/>
            <person name="Kale V."/>
            <person name="Holt S."/>
            <person name="Cochrane G."/>
            <person name="Meng A."/>
            <person name="Brown T."/>
            <person name="Cohen L."/>
        </authorList>
    </citation>
    <scope>NUCLEOTIDE SEQUENCE</scope>
    <source>
        <strain evidence="7">PLY429</strain>
    </source>
</reference>
<feature type="signal peptide" evidence="5">
    <location>
        <begin position="1"/>
        <end position="32"/>
    </location>
</feature>
<dbReference type="PRINTS" id="PR00109">
    <property type="entry name" value="TYRKINASE"/>
</dbReference>
<feature type="region of interest" description="Disordered" evidence="3">
    <location>
        <begin position="870"/>
        <end position="896"/>
    </location>
</feature>
<keyword evidence="1" id="KW-0547">Nucleotide-binding</keyword>
<dbReference type="AlphaFoldDB" id="A0A7S1SV31"/>
<dbReference type="Gene3D" id="1.10.510.10">
    <property type="entry name" value="Transferase(Phosphotransferase) domain 1"/>
    <property type="match status" value="1"/>
</dbReference>
<organism evidence="7">
    <name type="scientific">Tetraselmis chuii</name>
    <dbReference type="NCBI Taxonomy" id="63592"/>
    <lineage>
        <taxon>Eukaryota</taxon>
        <taxon>Viridiplantae</taxon>
        <taxon>Chlorophyta</taxon>
        <taxon>core chlorophytes</taxon>
        <taxon>Chlorodendrophyceae</taxon>
        <taxon>Chlorodendrales</taxon>
        <taxon>Chlorodendraceae</taxon>
        <taxon>Tetraselmis</taxon>
    </lineage>
</organism>
<dbReference type="GO" id="GO:0004672">
    <property type="term" value="F:protein kinase activity"/>
    <property type="evidence" value="ECO:0007669"/>
    <property type="project" value="InterPro"/>
</dbReference>
<keyword evidence="2" id="KW-0067">ATP-binding</keyword>
<evidence type="ECO:0000256" key="5">
    <source>
        <dbReference type="SAM" id="SignalP"/>
    </source>
</evidence>
<keyword evidence="4" id="KW-0472">Membrane</keyword>
<evidence type="ECO:0000256" key="2">
    <source>
        <dbReference type="ARBA" id="ARBA00022840"/>
    </source>
</evidence>
<evidence type="ECO:0000259" key="6">
    <source>
        <dbReference type="PROSITE" id="PS50011"/>
    </source>
</evidence>